<keyword evidence="1" id="KW-0489">Methyltransferase</keyword>
<dbReference type="Proteomes" id="UP000640725">
    <property type="component" value="Unassembled WGS sequence"/>
</dbReference>
<dbReference type="RefSeq" id="WP_193867510.1">
    <property type="nucleotide sequence ID" value="NZ_JADEWU010000001.1"/>
</dbReference>
<dbReference type="InterPro" id="IPR029063">
    <property type="entry name" value="SAM-dependent_MTases_sf"/>
</dbReference>
<dbReference type="GO" id="GO:0008168">
    <property type="term" value="F:methyltransferase activity"/>
    <property type="evidence" value="ECO:0007669"/>
    <property type="project" value="UniProtKB-KW"/>
</dbReference>
<sequence length="208" mass="24570">MGTEKDADFYNRVYLTSEKYKRHPELIDYYYEVWCEGINQIKNYVSQPKHIIDLGCGPGHFAFLLASNLDILENYEGYDFSEVAINMAQFLIGKDMRFKFYQQDLRMFDFPQNNNFVVTMFEFLEHITFDLQLMSKIPVGSWVVFSVPSYDSAGHVRWFNSLEEVENRYEPLIRIENVYICKVKKNQIYVCIGRKVGLEQPSELIRAC</sequence>
<comment type="caution">
    <text evidence="1">The sequence shown here is derived from an EMBL/GenBank/DDBJ whole genome shotgun (WGS) entry which is preliminary data.</text>
</comment>
<evidence type="ECO:0000313" key="1">
    <source>
        <dbReference type="EMBL" id="MBE9141750.1"/>
    </source>
</evidence>
<keyword evidence="1" id="KW-0808">Transferase</keyword>
<evidence type="ECO:0000313" key="2">
    <source>
        <dbReference type="Proteomes" id="UP000640725"/>
    </source>
</evidence>
<organism evidence="1 2">
    <name type="scientific">Planktothrix mougeotii LEGE 06226</name>
    <dbReference type="NCBI Taxonomy" id="1828728"/>
    <lineage>
        <taxon>Bacteria</taxon>
        <taxon>Bacillati</taxon>
        <taxon>Cyanobacteriota</taxon>
        <taxon>Cyanophyceae</taxon>
        <taxon>Oscillatoriophycideae</taxon>
        <taxon>Oscillatoriales</taxon>
        <taxon>Microcoleaceae</taxon>
        <taxon>Planktothrix</taxon>
    </lineage>
</organism>
<dbReference type="Gene3D" id="3.40.50.150">
    <property type="entry name" value="Vaccinia Virus protein VP39"/>
    <property type="match status" value="1"/>
</dbReference>
<dbReference type="CDD" id="cd02440">
    <property type="entry name" value="AdoMet_MTases"/>
    <property type="match status" value="1"/>
</dbReference>
<dbReference type="EMBL" id="JADEWU010000001">
    <property type="protein sequence ID" value="MBE9141750.1"/>
    <property type="molecule type" value="Genomic_DNA"/>
</dbReference>
<dbReference type="SUPFAM" id="SSF53335">
    <property type="entry name" value="S-adenosyl-L-methionine-dependent methyltransferases"/>
    <property type="match status" value="1"/>
</dbReference>
<protein>
    <submittedName>
        <fullName evidence="1">Class I SAM-dependent methyltransferase</fullName>
    </submittedName>
</protein>
<gene>
    <name evidence="1" type="ORF">IQ236_00755</name>
</gene>
<dbReference type="Pfam" id="PF13489">
    <property type="entry name" value="Methyltransf_23"/>
    <property type="match status" value="1"/>
</dbReference>
<reference evidence="1 2" key="1">
    <citation type="submission" date="2020-10" db="EMBL/GenBank/DDBJ databases">
        <authorList>
            <person name="Castelo-Branco R."/>
            <person name="Eusebio N."/>
            <person name="Adriana R."/>
            <person name="Vieira A."/>
            <person name="Brugerolle De Fraissinette N."/>
            <person name="Rezende De Castro R."/>
            <person name="Schneider M.P."/>
            <person name="Vasconcelos V."/>
            <person name="Leao P.N."/>
        </authorList>
    </citation>
    <scope>NUCLEOTIDE SEQUENCE [LARGE SCALE GENOMIC DNA]</scope>
    <source>
        <strain evidence="1 2">LEGE 06226</strain>
    </source>
</reference>
<dbReference type="GO" id="GO:0032259">
    <property type="term" value="P:methylation"/>
    <property type="evidence" value="ECO:0007669"/>
    <property type="project" value="UniProtKB-KW"/>
</dbReference>
<keyword evidence="2" id="KW-1185">Reference proteome</keyword>
<proteinExistence type="predicted"/>
<name>A0ABR9U5M6_9CYAN</name>
<accession>A0ABR9U5M6</accession>